<dbReference type="Proteomes" id="UP000282957">
    <property type="component" value="Unassembled WGS sequence"/>
</dbReference>
<evidence type="ECO:0000256" key="4">
    <source>
        <dbReference type="ARBA" id="ARBA00022729"/>
    </source>
</evidence>
<evidence type="ECO:0000256" key="3">
    <source>
        <dbReference type="ARBA" id="ARBA00022651"/>
    </source>
</evidence>
<evidence type="ECO:0000256" key="5">
    <source>
        <dbReference type="ARBA" id="ARBA00022801"/>
    </source>
</evidence>
<feature type="active site" description="Nucleophile" evidence="9">
    <location>
        <position position="294"/>
    </location>
</feature>
<evidence type="ECO:0000256" key="7">
    <source>
        <dbReference type="ARBA" id="ARBA00023295"/>
    </source>
</evidence>
<dbReference type="PANTHER" id="PTHR31490:SF88">
    <property type="entry name" value="BETA-XYLANASE"/>
    <property type="match status" value="1"/>
</dbReference>
<reference evidence="12 13" key="1">
    <citation type="submission" date="2019-01" db="EMBL/GenBank/DDBJ databases">
        <authorList>
            <person name="Chen W.-M."/>
        </authorList>
    </citation>
    <scope>NUCLEOTIDE SEQUENCE [LARGE SCALE GENOMIC DNA]</scope>
    <source>
        <strain evidence="12 13">CCP-6</strain>
    </source>
</reference>
<gene>
    <name evidence="12" type="ORF">EOD42_11390</name>
</gene>
<keyword evidence="5 10" id="KW-0378">Hydrolase</keyword>
<dbReference type="Pfam" id="PF00331">
    <property type="entry name" value="Glyco_hydro_10"/>
    <property type="match status" value="1"/>
</dbReference>
<dbReference type="InterPro" id="IPR044846">
    <property type="entry name" value="GH10"/>
</dbReference>
<keyword evidence="7 10" id="KW-0326">Glycosidase</keyword>
<name>A0A437MH81_9PROT</name>
<evidence type="ECO:0000256" key="8">
    <source>
        <dbReference type="ARBA" id="ARBA00023326"/>
    </source>
</evidence>
<dbReference type="SMART" id="SM00633">
    <property type="entry name" value="Glyco_10"/>
    <property type="match status" value="1"/>
</dbReference>
<evidence type="ECO:0000313" key="12">
    <source>
        <dbReference type="EMBL" id="RVT96991.1"/>
    </source>
</evidence>
<dbReference type="InterPro" id="IPR017853">
    <property type="entry name" value="GH"/>
</dbReference>
<dbReference type="PROSITE" id="PS51760">
    <property type="entry name" value="GH10_2"/>
    <property type="match status" value="1"/>
</dbReference>
<comment type="catalytic activity">
    <reaction evidence="1 10">
        <text>Endohydrolysis of (1-&gt;4)-beta-D-xylosidic linkages in xylans.</text>
        <dbReference type="EC" id="3.2.1.8"/>
    </reaction>
</comment>
<dbReference type="GO" id="GO:0031176">
    <property type="term" value="F:endo-1,4-beta-xylanase activity"/>
    <property type="evidence" value="ECO:0007669"/>
    <property type="project" value="UniProtKB-EC"/>
</dbReference>
<proteinExistence type="inferred from homology"/>
<dbReference type="SUPFAM" id="SSF51445">
    <property type="entry name" value="(Trans)glycosidases"/>
    <property type="match status" value="1"/>
</dbReference>
<keyword evidence="13" id="KW-1185">Reference proteome</keyword>
<keyword evidence="6 10" id="KW-0119">Carbohydrate metabolism</keyword>
<evidence type="ECO:0000259" key="11">
    <source>
        <dbReference type="PROSITE" id="PS51760"/>
    </source>
</evidence>
<dbReference type="InterPro" id="IPR001000">
    <property type="entry name" value="GH10_dom"/>
</dbReference>
<evidence type="ECO:0000256" key="1">
    <source>
        <dbReference type="ARBA" id="ARBA00000681"/>
    </source>
</evidence>
<dbReference type="InterPro" id="IPR031158">
    <property type="entry name" value="GH10_AS"/>
</dbReference>
<organism evidence="12 13">
    <name type="scientific">Rhodovarius crocodyli</name>
    <dbReference type="NCBI Taxonomy" id="1979269"/>
    <lineage>
        <taxon>Bacteria</taxon>
        <taxon>Pseudomonadati</taxon>
        <taxon>Pseudomonadota</taxon>
        <taxon>Alphaproteobacteria</taxon>
        <taxon>Acetobacterales</taxon>
        <taxon>Roseomonadaceae</taxon>
        <taxon>Rhodovarius</taxon>
    </lineage>
</organism>
<evidence type="ECO:0000256" key="2">
    <source>
        <dbReference type="ARBA" id="ARBA00007495"/>
    </source>
</evidence>
<accession>A0A437MH81</accession>
<keyword evidence="8 10" id="KW-0624">Polysaccharide degradation</keyword>
<evidence type="ECO:0000256" key="10">
    <source>
        <dbReference type="RuleBase" id="RU361174"/>
    </source>
</evidence>
<sequence>MAPGQVRARAGILQGRGVRRRHALGLVASLPGCAVAQTQPAPAETLRSIARAAGRGFGAAVRADLLGSDAAYAALFAAEAELLTPEWEAKWVALQPEEGRFDFSHLNAIITFAQANRQRVRGHALLWQEAIPDWVKAALAEGPDRARGVMEAHFAGVLGTTRQHIRDWDVVNEPIANPPGADVPQAGDNPLRETPWFKALGPNYIEMAFRTARAQDATLRLTLNEYGIEESTPDAEEKRRRLLALLRRLLDKGCPLDALGIQAHLQMRKPFDPAPFARFLDQIRAMGLAILITELDVREPDTLAEGIPARDAAVAERVKQFLDVAVAGGCRTVITWGLTDRNSWLGNEPGVLRRDGATTRGLPFDEELRRKPMWQAIAGALRG</sequence>
<comment type="similarity">
    <text evidence="2 10">Belongs to the glycosyl hydrolase 10 (cellulase F) family.</text>
</comment>
<evidence type="ECO:0000313" key="13">
    <source>
        <dbReference type="Proteomes" id="UP000282957"/>
    </source>
</evidence>
<keyword evidence="3" id="KW-0858">Xylan degradation</keyword>
<dbReference type="EMBL" id="SACL01000003">
    <property type="protein sequence ID" value="RVT96991.1"/>
    <property type="molecule type" value="Genomic_DNA"/>
</dbReference>
<dbReference type="Gene3D" id="3.20.20.80">
    <property type="entry name" value="Glycosidases"/>
    <property type="match status" value="1"/>
</dbReference>
<comment type="caution">
    <text evidence="12">The sequence shown here is derived from an EMBL/GenBank/DDBJ whole genome shotgun (WGS) entry which is preliminary data.</text>
</comment>
<feature type="domain" description="GH10" evidence="11">
    <location>
        <begin position="43"/>
        <end position="380"/>
    </location>
</feature>
<evidence type="ECO:0000256" key="6">
    <source>
        <dbReference type="ARBA" id="ARBA00023277"/>
    </source>
</evidence>
<dbReference type="GO" id="GO:0045493">
    <property type="term" value="P:xylan catabolic process"/>
    <property type="evidence" value="ECO:0007669"/>
    <property type="project" value="UniProtKB-KW"/>
</dbReference>
<dbReference type="OrthoDB" id="9815836at2"/>
<dbReference type="AlphaFoldDB" id="A0A437MH81"/>
<keyword evidence="4" id="KW-0732">Signal</keyword>
<dbReference type="EC" id="3.2.1.8" evidence="10"/>
<dbReference type="PRINTS" id="PR00134">
    <property type="entry name" value="GLHYDRLASE10"/>
</dbReference>
<protein>
    <recommendedName>
        <fullName evidence="10">Beta-xylanase</fullName>
        <ecNumber evidence="10">3.2.1.8</ecNumber>
    </recommendedName>
</protein>
<dbReference type="PROSITE" id="PS00591">
    <property type="entry name" value="GH10_1"/>
    <property type="match status" value="1"/>
</dbReference>
<evidence type="ECO:0000256" key="9">
    <source>
        <dbReference type="PROSITE-ProRule" id="PRU10061"/>
    </source>
</evidence>
<dbReference type="PANTHER" id="PTHR31490">
    <property type="entry name" value="GLYCOSYL HYDROLASE"/>
    <property type="match status" value="1"/>
</dbReference>